<dbReference type="EMBL" id="QWET01000013">
    <property type="protein sequence ID" value="RIH64112.1"/>
    <property type="molecule type" value="Genomic_DNA"/>
</dbReference>
<evidence type="ECO:0000256" key="1">
    <source>
        <dbReference type="SAM" id="SignalP"/>
    </source>
</evidence>
<keyword evidence="4" id="KW-1185">Reference proteome</keyword>
<dbReference type="Gene3D" id="2.60.40.10">
    <property type="entry name" value="Immunoglobulins"/>
    <property type="match status" value="1"/>
</dbReference>
<dbReference type="AlphaFoldDB" id="A0A399D043"/>
<evidence type="ECO:0000313" key="3">
    <source>
        <dbReference type="EMBL" id="RIH64112.1"/>
    </source>
</evidence>
<feature type="domain" description="PKD" evidence="2">
    <location>
        <begin position="59"/>
        <end position="113"/>
    </location>
</feature>
<dbReference type="InterPro" id="IPR000601">
    <property type="entry name" value="PKD_dom"/>
</dbReference>
<dbReference type="CDD" id="cd00146">
    <property type="entry name" value="PKD"/>
    <property type="match status" value="1"/>
</dbReference>
<dbReference type="SUPFAM" id="SSF49299">
    <property type="entry name" value="PKD domain"/>
    <property type="match status" value="1"/>
</dbReference>
<comment type="caution">
    <text evidence="3">The sequence shown here is derived from an EMBL/GenBank/DDBJ whole genome shotgun (WGS) entry which is preliminary data.</text>
</comment>
<reference evidence="3 4" key="1">
    <citation type="journal article" date="2015" name="Int. J. Syst. Evol. Microbiol.">
        <title>Mariniphaga sediminis sp. nov., isolated from coastal sediment.</title>
        <authorList>
            <person name="Wang F.Q."/>
            <person name="Shen Q.Y."/>
            <person name="Chen G.J."/>
            <person name="Du Z.J."/>
        </authorList>
    </citation>
    <scope>NUCLEOTIDE SEQUENCE [LARGE SCALE GENOMIC DNA]</scope>
    <source>
        <strain evidence="3 4">SY21</strain>
    </source>
</reference>
<evidence type="ECO:0000313" key="4">
    <source>
        <dbReference type="Proteomes" id="UP000266441"/>
    </source>
</evidence>
<organism evidence="3 4">
    <name type="scientific">Mariniphaga sediminis</name>
    <dbReference type="NCBI Taxonomy" id="1628158"/>
    <lineage>
        <taxon>Bacteria</taxon>
        <taxon>Pseudomonadati</taxon>
        <taxon>Bacteroidota</taxon>
        <taxon>Bacteroidia</taxon>
        <taxon>Marinilabiliales</taxon>
        <taxon>Prolixibacteraceae</taxon>
        <taxon>Mariniphaga</taxon>
    </lineage>
</organism>
<feature type="signal peptide" evidence="1">
    <location>
        <begin position="1"/>
        <end position="22"/>
    </location>
</feature>
<dbReference type="SMART" id="SM00089">
    <property type="entry name" value="PKD"/>
    <property type="match status" value="1"/>
</dbReference>
<dbReference type="RefSeq" id="WP_119350944.1">
    <property type="nucleotide sequence ID" value="NZ_QWET01000013.1"/>
</dbReference>
<sequence length="323" mass="35165">MKRKLKFLILIFSILTMCVLSSCKEDESRPTFPLSAEIFHSIAGKQVAFTALTHSAENWTWNFGDGNTSTEKNPVHVYEEGGYYVASLTASDGAGNSVAKEVNLAIELTPYALLTGDHTADGYNGKTWKLTSGHVAAGDYFANADADLSVVEGTPKPLSDGIFSAQFAMGDVYKDEFTFHYDGSYEHDVKEDGASFGGLVYELVLSGGSYDNVVNANGKDYGLCIAKYTPQTGATFTFSENEDFTVSSVYSPPTYSLTFNNVMTLDFSGTEFIGFRDFQRKVIVKSISDSRMQLIMFMAAGSDPVQIIGINTNALVLSFDVVN</sequence>
<proteinExistence type="predicted"/>
<accession>A0A399D043</accession>
<dbReference type="InterPro" id="IPR022409">
    <property type="entry name" value="PKD/Chitinase_dom"/>
</dbReference>
<keyword evidence="1" id="KW-0732">Signal</keyword>
<dbReference type="PROSITE" id="PS51257">
    <property type="entry name" value="PROKAR_LIPOPROTEIN"/>
    <property type="match status" value="1"/>
</dbReference>
<dbReference type="Proteomes" id="UP000266441">
    <property type="component" value="Unassembled WGS sequence"/>
</dbReference>
<dbReference type="OrthoDB" id="1491323at2"/>
<evidence type="ECO:0000259" key="2">
    <source>
        <dbReference type="PROSITE" id="PS50093"/>
    </source>
</evidence>
<protein>
    <submittedName>
        <fullName evidence="3">PKD domain-containing protein</fullName>
    </submittedName>
</protein>
<feature type="chain" id="PRO_5017220148" evidence="1">
    <location>
        <begin position="23"/>
        <end position="323"/>
    </location>
</feature>
<name>A0A399D043_9BACT</name>
<dbReference type="InterPro" id="IPR013783">
    <property type="entry name" value="Ig-like_fold"/>
</dbReference>
<dbReference type="PROSITE" id="PS50093">
    <property type="entry name" value="PKD"/>
    <property type="match status" value="1"/>
</dbReference>
<gene>
    <name evidence="3" type="ORF">D1164_16255</name>
</gene>
<dbReference type="InterPro" id="IPR035986">
    <property type="entry name" value="PKD_dom_sf"/>
</dbReference>
<dbReference type="Pfam" id="PF18911">
    <property type="entry name" value="PKD_4"/>
    <property type="match status" value="1"/>
</dbReference>